<reference evidence="3 4" key="5">
    <citation type="journal article" date="2011" name="ISME J.">
        <title>Dual transcriptional profiling of a bacterial/fungal confrontation: Collimonas fungivorans versus Aspergillus niger.</title>
        <authorList>
            <person name="Mela F."/>
            <person name="Fritsche K."/>
            <person name="de Boer W."/>
            <person name="van Veen J.A."/>
            <person name="de Graaff L.H."/>
            <person name="van den Berg M."/>
            <person name="Leveau J.H."/>
        </authorList>
    </citation>
    <scope>NUCLEOTIDE SEQUENCE [LARGE SCALE GENOMIC DNA]</scope>
    <source>
        <strain evidence="3 4">Ter331</strain>
    </source>
</reference>
<evidence type="ECO:0000256" key="1">
    <source>
        <dbReference type="SAM" id="Phobius"/>
    </source>
</evidence>
<dbReference type="HOGENOM" id="CLU_348429_0_0_4"/>
<keyword evidence="1" id="KW-1133">Transmembrane helix</keyword>
<reference evidence="3 4" key="3">
    <citation type="journal article" date="2008" name="FEMS Microbiol. Ecol.">
        <title>Identification and characterization of genes underlying chitinolysis in Collimonas fungivorans Ter331.</title>
        <authorList>
            <person name="Fritsche K."/>
            <person name="de Boer W."/>
            <person name="Gerards S."/>
            <person name="van den Berg M."/>
            <person name="van Veen J.A."/>
            <person name="Leveau J.H."/>
        </authorList>
    </citation>
    <scope>NUCLEOTIDE SEQUENCE [LARGE SCALE GENOMIC DNA]</scope>
    <source>
        <strain evidence="3 4">Ter331</strain>
    </source>
</reference>
<reference evidence="3 4" key="4">
    <citation type="journal article" date="2010" name="Environ. Microbiol.">
        <title>The bacterial genus Collimonas: mycophagy, weathering and other adaptive solutions to life in oligotrophic soil environments.</title>
        <authorList>
            <person name="Leveau J.H."/>
            <person name="Uroz S."/>
            <person name="de Boer W."/>
        </authorList>
    </citation>
    <scope>NUCLEOTIDE SEQUENCE [LARGE SCALE GENOMIC DNA]</scope>
    <source>
        <strain evidence="3 4">Ter331</strain>
    </source>
</reference>
<dbReference type="Proteomes" id="UP000008392">
    <property type="component" value="Chromosome"/>
</dbReference>
<proteinExistence type="predicted"/>
<reference evidence="3 4" key="1">
    <citation type="journal article" date="2004" name="Environ. Microbiol.">
        <title>Phylogeny-function analysis of (meta)genomic libraries: screening for expression of ribosomal RNA genes by large-insert library fluorescent in situ hybridization (LIL-FISH).</title>
        <authorList>
            <person name="Leveau J.H."/>
            <person name="Gerards S."/>
            <person name="de Boer W."/>
            <person name="van Veen J.A."/>
        </authorList>
    </citation>
    <scope>NUCLEOTIDE SEQUENCE [LARGE SCALE GENOMIC DNA]</scope>
    <source>
        <strain evidence="3 4">Ter331</strain>
    </source>
</reference>
<dbReference type="Pfam" id="PF13400">
    <property type="entry name" value="Tad"/>
    <property type="match status" value="1"/>
</dbReference>
<reference evidence="4" key="6">
    <citation type="submission" date="2011-05" db="EMBL/GenBank/DDBJ databases">
        <title>Complete sequence of Collimonas fungivorans Ter331.</title>
        <authorList>
            <person name="Leveau J.H."/>
        </authorList>
    </citation>
    <scope>NUCLEOTIDE SEQUENCE [LARGE SCALE GENOMIC DNA]</scope>
    <source>
        <strain evidence="4">Ter331</strain>
    </source>
</reference>
<evidence type="ECO:0000313" key="3">
    <source>
        <dbReference type="EMBL" id="AEK61956.1"/>
    </source>
</evidence>
<reference evidence="3 4" key="2">
    <citation type="journal article" date="2006" name="J. Microbiol. Methods">
        <title>Genomic flank-sequencing of plasposon insertion sites for rapid identification of functional genes.</title>
        <authorList>
            <person name="Leveau J.H."/>
            <person name="Gerards S."/>
            <person name="Fritsche K."/>
            <person name="Zondag G."/>
            <person name="van Veen J.A."/>
        </authorList>
    </citation>
    <scope>NUCLEOTIDE SEQUENCE [LARGE SCALE GENOMIC DNA]</scope>
    <source>
        <strain evidence="3 4">Ter331</strain>
    </source>
</reference>
<dbReference type="KEGG" id="cfu:CFU_2126"/>
<feature type="transmembrane region" description="Helical" evidence="1">
    <location>
        <begin position="56"/>
        <end position="76"/>
    </location>
</feature>
<dbReference type="EMBL" id="CP002745">
    <property type="protein sequence ID" value="AEK61956.1"/>
    <property type="molecule type" value="Genomic_DNA"/>
</dbReference>
<gene>
    <name evidence="3" type="ordered locus">CFU_2126</name>
</gene>
<sequence length="830" mass="89018">MIPSLLRANFTFQSGCRHGADAMKPDVSKWSRSGRRRRLPRRVFSHMPGHAYSRGAILPIGIFFLAVLCIGIFSVYNMAQVTSDKRRLVNAADAIAYSTANIAAEGLNYTAYTNRAMIANYQAVGQMTAMWSNVTMSDQYWKNNTKVMKATAALTKFIPYIGAGLSSVLNAVSTFGKYWEKIVDGVRVTSQVLANAGTATTSLTNYAIFASQQVHLTTTVSAMIAMQKDLLTANAPRAEYVPQTIMYQVAKSVVDFGSMIKLHQPPRKFMGSTEMKTKLPDSTGTAEFNLVHRVMMQDMIKLTSAMGGRRLFPNAVGLWAVDGCNLSGINGILTGLSANGLEQIVPALQGNVAADVIGPVIEAFMNTVGLVVSPIMCLYERTGGTRMIQMQDGTYAWSNIDIMEINPHLFNIHIPMAGAVTMSKVGRQGLNKNQEVPEDLAKFVDVVKDTSSWKKSFWGEATGIDDCLYFTLPNGELYAPRISGACGSLSAGAAKKYYERGVMNIAQSSGERAMKGQAQIATASQALNNAAMATLDPVINAAGAGVNSSSSSQSAVNLPDANAGNLSGVVGGAPAGMPASGAALNAPNPGSADAEVAVATAMAQQAVNFQQLSSLGGNVASSISNMLGSGFSLATSAFDDPLDAPNGFLQFILKALGLGDLIDVLSMRTSRGTETLFQKPGLGGAVAADMGLPAERFGLWEMRGANMGNYQLGDREASNLFVASKEVQDNALKDVGPSFVVALQQNVDKTPLRAESKFNLGRAPMHDYDTELKQDYLKAIGKARVYYRAPVERWTTRGQIVSHANLMLPYWNARLEGLNYPEKALFFIIN</sequence>
<keyword evidence="1" id="KW-0812">Transmembrane</keyword>
<keyword evidence="4" id="KW-1185">Reference proteome</keyword>
<evidence type="ECO:0000259" key="2">
    <source>
        <dbReference type="Pfam" id="PF13400"/>
    </source>
</evidence>
<name>G0AGV1_COLFT</name>
<dbReference type="AlphaFoldDB" id="G0AGV1"/>
<dbReference type="InterPro" id="IPR028087">
    <property type="entry name" value="Tad_N"/>
</dbReference>
<evidence type="ECO:0000313" key="4">
    <source>
        <dbReference type="Proteomes" id="UP000008392"/>
    </source>
</evidence>
<accession>G0AGV1</accession>
<feature type="domain" description="Putative Flp pilus-assembly TadG-like N-terminal" evidence="2">
    <location>
        <begin position="55"/>
        <end position="94"/>
    </location>
</feature>
<dbReference type="STRING" id="1005048.CFU_2126"/>
<protein>
    <recommendedName>
        <fullName evidence="2">Putative Flp pilus-assembly TadG-like N-terminal domain-containing protein</fullName>
    </recommendedName>
</protein>
<keyword evidence="1" id="KW-0472">Membrane</keyword>
<organism evidence="3 4">
    <name type="scientific">Collimonas fungivorans (strain Ter331)</name>
    <dbReference type="NCBI Taxonomy" id="1005048"/>
    <lineage>
        <taxon>Bacteria</taxon>
        <taxon>Pseudomonadati</taxon>
        <taxon>Pseudomonadota</taxon>
        <taxon>Betaproteobacteria</taxon>
        <taxon>Burkholderiales</taxon>
        <taxon>Oxalobacteraceae</taxon>
        <taxon>Collimonas</taxon>
    </lineage>
</organism>